<dbReference type="Pfam" id="PF00072">
    <property type="entry name" value="Response_reg"/>
    <property type="match status" value="1"/>
</dbReference>
<gene>
    <name evidence="4" type="ORF">CUJ86_08850</name>
</gene>
<dbReference type="Gene3D" id="3.30.450.20">
    <property type="entry name" value="PAS domain"/>
    <property type="match status" value="1"/>
</dbReference>
<dbReference type="InterPro" id="IPR050595">
    <property type="entry name" value="Bact_response_regulator"/>
</dbReference>
<evidence type="ECO:0000256" key="1">
    <source>
        <dbReference type="ARBA" id="ARBA00022553"/>
    </source>
</evidence>
<dbReference type="SMART" id="SM00448">
    <property type="entry name" value="REC"/>
    <property type="match status" value="1"/>
</dbReference>
<evidence type="ECO:0000313" key="5">
    <source>
        <dbReference type="Proteomes" id="UP000292580"/>
    </source>
</evidence>
<evidence type="ECO:0000259" key="3">
    <source>
        <dbReference type="PROSITE" id="PS50110"/>
    </source>
</evidence>
<keyword evidence="1 2" id="KW-0597">Phosphoprotein</keyword>
<feature type="modified residue" description="4-aspartylphosphate" evidence="2">
    <location>
        <position position="55"/>
    </location>
</feature>
<dbReference type="InterPro" id="IPR011006">
    <property type="entry name" value="CheY-like_superfamily"/>
</dbReference>
<comment type="caution">
    <text evidence="4">The sequence shown here is derived from an EMBL/GenBank/DDBJ whole genome shotgun (WGS) entry which is preliminary data.</text>
</comment>
<dbReference type="OrthoDB" id="2830at2157"/>
<keyword evidence="5" id="KW-1185">Reference proteome</keyword>
<name>A0A483CPV8_9EURY</name>
<dbReference type="SUPFAM" id="SSF52172">
    <property type="entry name" value="CheY-like"/>
    <property type="match status" value="1"/>
</dbReference>
<feature type="domain" description="Response regulatory" evidence="3">
    <location>
        <begin position="5"/>
        <end position="120"/>
    </location>
</feature>
<reference evidence="4 5" key="1">
    <citation type="submission" date="2017-11" db="EMBL/GenBank/DDBJ databases">
        <title>Isolation and Characterization of Methanofollis Species from Methane Seep Offshore SW Taiwan.</title>
        <authorList>
            <person name="Teng N.-H."/>
            <person name="Lai M.-C."/>
            <person name="Chen S.-C."/>
        </authorList>
    </citation>
    <scope>NUCLEOTIDE SEQUENCE [LARGE SCALE GENOMIC DNA]</scope>
    <source>
        <strain evidence="4 5">FWC-SCC2</strain>
    </source>
</reference>
<dbReference type="PANTHER" id="PTHR44591">
    <property type="entry name" value="STRESS RESPONSE REGULATOR PROTEIN 1"/>
    <property type="match status" value="1"/>
</dbReference>
<evidence type="ECO:0000256" key="2">
    <source>
        <dbReference type="PROSITE-ProRule" id="PRU00169"/>
    </source>
</evidence>
<dbReference type="CDD" id="cd17534">
    <property type="entry name" value="REC_DC-like"/>
    <property type="match status" value="1"/>
</dbReference>
<dbReference type="GO" id="GO:0000160">
    <property type="term" value="P:phosphorelay signal transduction system"/>
    <property type="evidence" value="ECO:0007669"/>
    <property type="project" value="InterPro"/>
</dbReference>
<evidence type="ECO:0000313" key="4">
    <source>
        <dbReference type="EMBL" id="TAJ44128.1"/>
    </source>
</evidence>
<sequence length="341" mass="37760">MKGSKILVVEDEAIVAMALEDTLISLGYTVAGSVRTGHDAIQKAGETRPDLILMDIRLDGDMDGVEAAGRIYARFCIPVIYLTAHSDEKTLERAMQTQPYGYLIKPFRQRELYAAIEMAIHKHRIRQKTRPAPVSRAEKKLVEEVKEVKESGATPIIRGIDLPISVVSPEYALTSWNRSFEGLCRAFGAPLPSAGTPIYRYDPPEVFGTSGEYGEVFTNRQGRVRRLTVERRGVPFHLQISRRPVIEDGKVTAVVSVYQDMSYEASLKYAVVSCSQSLEGLVDTLSSLSDENASVGMPNSAILDRYIEDVICAVSRLDIERMGIGQIDTAGAVWEQKMEEG</sequence>
<accession>A0A483CPV8</accession>
<dbReference type="PANTHER" id="PTHR44591:SF3">
    <property type="entry name" value="RESPONSE REGULATORY DOMAIN-CONTAINING PROTEIN"/>
    <property type="match status" value="1"/>
</dbReference>
<organism evidence="4 5">
    <name type="scientific">Methanofollis fontis</name>
    <dbReference type="NCBI Taxonomy" id="2052832"/>
    <lineage>
        <taxon>Archaea</taxon>
        <taxon>Methanobacteriati</taxon>
        <taxon>Methanobacteriota</taxon>
        <taxon>Stenosarchaea group</taxon>
        <taxon>Methanomicrobia</taxon>
        <taxon>Methanomicrobiales</taxon>
        <taxon>Methanomicrobiaceae</taxon>
        <taxon>Methanofollis</taxon>
    </lineage>
</organism>
<dbReference type="EMBL" id="PGCL01000003">
    <property type="protein sequence ID" value="TAJ44128.1"/>
    <property type="molecule type" value="Genomic_DNA"/>
</dbReference>
<dbReference type="RefSeq" id="WP_130647196.1">
    <property type="nucleotide sequence ID" value="NZ_PGCL01000003.1"/>
</dbReference>
<dbReference type="PROSITE" id="PS50110">
    <property type="entry name" value="RESPONSE_REGULATORY"/>
    <property type="match status" value="1"/>
</dbReference>
<dbReference type="InterPro" id="IPR001789">
    <property type="entry name" value="Sig_transdc_resp-reg_receiver"/>
</dbReference>
<dbReference type="Proteomes" id="UP000292580">
    <property type="component" value="Unassembled WGS sequence"/>
</dbReference>
<dbReference type="AlphaFoldDB" id="A0A483CPV8"/>
<proteinExistence type="predicted"/>
<protein>
    <recommendedName>
        <fullName evidence="3">Response regulatory domain-containing protein</fullName>
    </recommendedName>
</protein>
<dbReference type="Gene3D" id="3.40.50.2300">
    <property type="match status" value="1"/>
</dbReference>